<evidence type="ECO:0000313" key="3">
    <source>
        <dbReference type="Proteomes" id="UP000650524"/>
    </source>
</evidence>
<dbReference type="Proteomes" id="UP000650524">
    <property type="component" value="Unassembled WGS sequence"/>
</dbReference>
<evidence type="ECO:0000313" key="2">
    <source>
        <dbReference type="EMBL" id="MBC8178158.1"/>
    </source>
</evidence>
<accession>A0A8J6N1P5</accession>
<protein>
    <submittedName>
        <fullName evidence="2">Uncharacterized protein</fullName>
    </submittedName>
</protein>
<proteinExistence type="predicted"/>
<keyword evidence="1" id="KW-0472">Membrane</keyword>
<dbReference type="EMBL" id="JACNJD010000259">
    <property type="protein sequence ID" value="MBC8178158.1"/>
    <property type="molecule type" value="Genomic_DNA"/>
</dbReference>
<sequence>MTPFSFEWQWNIEYLIFFGLLYVALGIIGAGITFVVIKTGLQALGFMRERHF</sequence>
<keyword evidence="1" id="KW-0812">Transmembrane</keyword>
<name>A0A8J6N1P5_9DELT</name>
<reference evidence="2 3" key="1">
    <citation type="submission" date="2020-08" db="EMBL/GenBank/DDBJ databases">
        <title>Bridging the membrane lipid divide: bacteria of the FCB group superphylum have the potential to synthesize archaeal ether lipids.</title>
        <authorList>
            <person name="Villanueva L."/>
            <person name="Von Meijenfeldt F.A.B."/>
            <person name="Westbye A.B."/>
            <person name="Yadav S."/>
            <person name="Hopmans E.C."/>
            <person name="Dutilh B.E."/>
            <person name="Sinninghe Damste J.S."/>
        </authorList>
    </citation>
    <scope>NUCLEOTIDE SEQUENCE [LARGE SCALE GENOMIC DNA]</scope>
    <source>
        <strain evidence="2">NIOZ-UU27</strain>
    </source>
</reference>
<organism evidence="2 3">
    <name type="scientific">Candidatus Desulfacyla euxinica</name>
    <dbReference type="NCBI Taxonomy" id="2841693"/>
    <lineage>
        <taxon>Bacteria</taxon>
        <taxon>Deltaproteobacteria</taxon>
        <taxon>Candidatus Desulfacyla</taxon>
    </lineage>
</organism>
<keyword evidence="1" id="KW-1133">Transmembrane helix</keyword>
<comment type="caution">
    <text evidence="2">The sequence shown here is derived from an EMBL/GenBank/DDBJ whole genome shotgun (WGS) entry which is preliminary data.</text>
</comment>
<gene>
    <name evidence="2" type="ORF">H8E19_12195</name>
</gene>
<evidence type="ECO:0000256" key="1">
    <source>
        <dbReference type="SAM" id="Phobius"/>
    </source>
</evidence>
<feature type="transmembrane region" description="Helical" evidence="1">
    <location>
        <begin position="12"/>
        <end position="37"/>
    </location>
</feature>
<dbReference type="AlphaFoldDB" id="A0A8J6N1P5"/>